<evidence type="ECO:0000256" key="1">
    <source>
        <dbReference type="ARBA" id="ARBA00004613"/>
    </source>
</evidence>
<dbReference type="InterPro" id="IPR001087">
    <property type="entry name" value="GDSL"/>
</dbReference>
<dbReference type="Pfam" id="PF00657">
    <property type="entry name" value="Lipase_GDSL"/>
    <property type="match status" value="1"/>
</dbReference>
<dbReference type="InterPro" id="IPR036514">
    <property type="entry name" value="SGNH_hydro_sf"/>
</dbReference>
<evidence type="ECO:0000256" key="2">
    <source>
        <dbReference type="ARBA" id="ARBA00008668"/>
    </source>
</evidence>
<comment type="subcellular location">
    <subcellularLocation>
        <location evidence="1">Secreted</location>
    </subcellularLocation>
</comment>
<keyword evidence="7" id="KW-0443">Lipid metabolism</keyword>
<evidence type="ECO:0000256" key="3">
    <source>
        <dbReference type="ARBA" id="ARBA00022525"/>
    </source>
</evidence>
<dbReference type="GO" id="GO:0005576">
    <property type="term" value="C:extracellular region"/>
    <property type="evidence" value="ECO:0007669"/>
    <property type="project" value="UniProtKB-SubCell"/>
</dbReference>
<dbReference type="Proteomes" id="UP001632038">
    <property type="component" value="Unassembled WGS sequence"/>
</dbReference>
<dbReference type="EMBL" id="JAVIJP010000087">
    <property type="protein sequence ID" value="KAL3616983.1"/>
    <property type="molecule type" value="Genomic_DNA"/>
</dbReference>
<keyword evidence="3" id="KW-0964">Secreted</keyword>
<organism evidence="9 10">
    <name type="scientific">Castilleja foliolosa</name>
    <dbReference type="NCBI Taxonomy" id="1961234"/>
    <lineage>
        <taxon>Eukaryota</taxon>
        <taxon>Viridiplantae</taxon>
        <taxon>Streptophyta</taxon>
        <taxon>Embryophyta</taxon>
        <taxon>Tracheophyta</taxon>
        <taxon>Spermatophyta</taxon>
        <taxon>Magnoliopsida</taxon>
        <taxon>eudicotyledons</taxon>
        <taxon>Gunneridae</taxon>
        <taxon>Pentapetalae</taxon>
        <taxon>asterids</taxon>
        <taxon>lamiids</taxon>
        <taxon>Lamiales</taxon>
        <taxon>Orobanchaceae</taxon>
        <taxon>Pedicularideae</taxon>
        <taxon>Castillejinae</taxon>
        <taxon>Castilleja</taxon>
    </lineage>
</organism>
<dbReference type="InterPro" id="IPR035669">
    <property type="entry name" value="SGNH_plant_lipase-like"/>
</dbReference>
<comment type="similarity">
    <text evidence="2">Belongs to the 'GDSL' lipolytic enzyme family.</text>
</comment>
<comment type="caution">
    <text evidence="9">The sequence shown here is derived from an EMBL/GenBank/DDBJ whole genome shotgun (WGS) entry which is preliminary data.</text>
</comment>
<dbReference type="AlphaFoldDB" id="A0ABD3BIE8"/>
<dbReference type="GO" id="GO:0016787">
    <property type="term" value="F:hydrolase activity"/>
    <property type="evidence" value="ECO:0007669"/>
    <property type="project" value="UniProtKB-KW"/>
</dbReference>
<accession>A0ABD3BIE8</accession>
<feature type="signal peptide" evidence="8">
    <location>
        <begin position="1"/>
        <end position="24"/>
    </location>
</feature>
<evidence type="ECO:0000313" key="9">
    <source>
        <dbReference type="EMBL" id="KAL3616983.1"/>
    </source>
</evidence>
<keyword evidence="10" id="KW-1185">Reference proteome</keyword>
<dbReference type="PANTHER" id="PTHR45650:SF9">
    <property type="entry name" value="SGNH HYDROLASE-TYPE ESTERASE DOMAIN-CONTAINING PROTEIN"/>
    <property type="match status" value="1"/>
</dbReference>
<keyword evidence="6" id="KW-0442">Lipid degradation</keyword>
<dbReference type="GO" id="GO:0016042">
    <property type="term" value="P:lipid catabolic process"/>
    <property type="evidence" value="ECO:0007669"/>
    <property type="project" value="UniProtKB-KW"/>
</dbReference>
<sequence>MGPTITKLISLIILSFSLKPQIYTQAQQQVQCMFLFGDSLFDNGNNNVLLTSSKANYRPYGIDYPDGPTGRFSNGRNIADFLAELLGFANPVSPFVTARGSDILRGVNYASGSAGILEESGIVAGDVIALNRQLINHQLTIDRIRVLLGNNQTAVNNYLNKCLYVVNIGTNDYVNNYYLPQLSLSRILNTPDEFAQILIQRFTQQLRTLNNSGARKFAVFGLGLLGCSPQELLSFPTTNGSACVDFINNSVQLFNNRLNRLIDNLNMDLPASQFTFINITNIALGDPSLIDQFKPLIDIGYKQRLMNCCQHGIRVRNASCCAAQNNTGLCFPNQVPCSNRNEYIYWDNIHPTEIDNRATASRSYSALLPNDAHPVDIRRLVQI</sequence>
<proteinExistence type="inferred from homology"/>
<dbReference type="CDD" id="cd01837">
    <property type="entry name" value="SGNH_plant_lipase_like"/>
    <property type="match status" value="1"/>
</dbReference>
<keyword evidence="4 8" id="KW-0732">Signal</keyword>
<evidence type="ECO:0000256" key="6">
    <source>
        <dbReference type="ARBA" id="ARBA00022963"/>
    </source>
</evidence>
<reference evidence="10" key="1">
    <citation type="journal article" date="2024" name="IScience">
        <title>Strigolactones Initiate the Formation of Haustorium-like Structures in Castilleja.</title>
        <authorList>
            <person name="Buerger M."/>
            <person name="Peterson D."/>
            <person name="Chory J."/>
        </authorList>
    </citation>
    <scope>NUCLEOTIDE SEQUENCE [LARGE SCALE GENOMIC DNA]</scope>
</reference>
<gene>
    <name evidence="9" type="ORF">CASFOL_039377</name>
</gene>
<feature type="chain" id="PRO_5044751790" evidence="8">
    <location>
        <begin position="25"/>
        <end position="383"/>
    </location>
</feature>
<protein>
    <submittedName>
        <fullName evidence="9">Uncharacterized protein</fullName>
    </submittedName>
</protein>
<dbReference type="Gene3D" id="3.40.50.1110">
    <property type="entry name" value="SGNH hydrolase"/>
    <property type="match status" value="1"/>
</dbReference>
<name>A0ABD3BIE8_9LAMI</name>
<evidence type="ECO:0000313" key="10">
    <source>
        <dbReference type="Proteomes" id="UP001632038"/>
    </source>
</evidence>
<evidence type="ECO:0000256" key="8">
    <source>
        <dbReference type="SAM" id="SignalP"/>
    </source>
</evidence>
<evidence type="ECO:0000256" key="7">
    <source>
        <dbReference type="ARBA" id="ARBA00023098"/>
    </source>
</evidence>
<evidence type="ECO:0000256" key="4">
    <source>
        <dbReference type="ARBA" id="ARBA00022729"/>
    </source>
</evidence>
<evidence type="ECO:0000256" key="5">
    <source>
        <dbReference type="ARBA" id="ARBA00022801"/>
    </source>
</evidence>
<dbReference type="PANTHER" id="PTHR45650">
    <property type="entry name" value="GDSL-LIKE LIPASE/ACYLHYDROLASE-RELATED"/>
    <property type="match status" value="1"/>
</dbReference>
<dbReference type="InterPro" id="IPR051238">
    <property type="entry name" value="GDSL_esterase/lipase"/>
</dbReference>
<keyword evidence="5" id="KW-0378">Hydrolase</keyword>